<dbReference type="InterPro" id="IPR001638">
    <property type="entry name" value="Solute-binding_3/MltF_N"/>
</dbReference>
<evidence type="ECO:0000313" key="3">
    <source>
        <dbReference type="EMBL" id="TLE02812.1"/>
    </source>
</evidence>
<organism evidence="3 4">
    <name type="scientific">Helicobacter japonicus</name>
    <dbReference type="NCBI Taxonomy" id="425400"/>
    <lineage>
        <taxon>Bacteria</taxon>
        <taxon>Pseudomonadati</taxon>
        <taxon>Campylobacterota</taxon>
        <taxon>Epsilonproteobacteria</taxon>
        <taxon>Campylobacterales</taxon>
        <taxon>Helicobacteraceae</taxon>
        <taxon>Helicobacter</taxon>
    </lineage>
</organism>
<comment type="caution">
    <text evidence="3">The sequence shown here is derived from an EMBL/GenBank/DDBJ whole genome shotgun (WGS) entry which is preliminary data.</text>
</comment>
<accession>A0A4U8TQE0</accession>
<dbReference type="SUPFAM" id="SSF53850">
    <property type="entry name" value="Periplasmic binding protein-like II"/>
    <property type="match status" value="1"/>
</dbReference>
<sequence length="253" mass="28762">MRIISALLLALSIGFGLELKVGSENAYKPFAYIEKNGEVSGFDNDVVRVIASYIPDSHIEFSPLNWNAIFSALDARKIDIVANQITKTKEREEKYIFSKKPYFYDISTLISLQNTPIENINELKNAKIGVTVGSNHAKNLENYLKNHKDLDIKLVYYKTTSTLIADLKNKKISAMVNNPIAAKDYAKAQNITISVAKFHFEKVPVYLLYRKESKKLAKILDEAMDKALKDGKIQALQLQYFGEEYIQMLKNNL</sequence>
<gene>
    <name evidence="3" type="ORF">LS65_002495</name>
</gene>
<dbReference type="EMBL" id="JRMQ02000002">
    <property type="protein sequence ID" value="TLE02812.1"/>
    <property type="molecule type" value="Genomic_DNA"/>
</dbReference>
<evidence type="ECO:0000259" key="2">
    <source>
        <dbReference type="SMART" id="SM00062"/>
    </source>
</evidence>
<name>A0A4U8TQE0_9HELI</name>
<dbReference type="Proteomes" id="UP000029707">
    <property type="component" value="Unassembled WGS sequence"/>
</dbReference>
<keyword evidence="1" id="KW-0732">Signal</keyword>
<reference evidence="3 4" key="1">
    <citation type="journal article" date="2014" name="Genome Announc.">
        <title>Draft genome sequences of eight enterohepatic helicobacter species isolated from both laboratory and wild rodents.</title>
        <authorList>
            <person name="Sheh A."/>
            <person name="Shen Z."/>
            <person name="Fox J.G."/>
        </authorList>
    </citation>
    <scope>NUCLEOTIDE SEQUENCE [LARGE SCALE GENOMIC DNA]</scope>
    <source>
        <strain evidence="3 4">MIT 01-6451</strain>
    </source>
</reference>
<dbReference type="PANTHER" id="PTHR35936">
    <property type="entry name" value="MEMBRANE-BOUND LYTIC MUREIN TRANSGLYCOSYLASE F"/>
    <property type="match status" value="1"/>
</dbReference>
<protein>
    <submittedName>
        <fullName evidence="3">Transporter substrate-binding domain-containing protein</fullName>
    </submittedName>
</protein>
<dbReference type="SMART" id="SM00062">
    <property type="entry name" value="PBPb"/>
    <property type="match status" value="1"/>
</dbReference>
<evidence type="ECO:0000256" key="1">
    <source>
        <dbReference type="ARBA" id="ARBA00022729"/>
    </source>
</evidence>
<dbReference type="STRING" id="425400.LS65_09370"/>
<dbReference type="Pfam" id="PF00497">
    <property type="entry name" value="SBP_bac_3"/>
    <property type="match status" value="1"/>
</dbReference>
<proteinExistence type="predicted"/>
<dbReference type="OrthoDB" id="5431130at2"/>
<evidence type="ECO:0000313" key="4">
    <source>
        <dbReference type="Proteomes" id="UP000029707"/>
    </source>
</evidence>
<keyword evidence="4" id="KW-1185">Reference proteome</keyword>
<dbReference type="AlphaFoldDB" id="A0A4U8TQE0"/>
<dbReference type="PANTHER" id="PTHR35936:SF19">
    <property type="entry name" value="AMINO-ACID-BINDING PROTEIN YXEM-RELATED"/>
    <property type="match status" value="1"/>
</dbReference>
<dbReference type="Gene3D" id="3.40.190.10">
    <property type="entry name" value="Periplasmic binding protein-like II"/>
    <property type="match status" value="2"/>
</dbReference>
<dbReference type="RefSeq" id="WP_034363682.1">
    <property type="nucleotide sequence ID" value="NZ_CAJUDB010000001.1"/>
</dbReference>
<dbReference type="GeneID" id="82320624"/>
<feature type="domain" description="Solute-binding protein family 3/N-terminal" evidence="2">
    <location>
        <begin position="18"/>
        <end position="244"/>
    </location>
</feature>